<evidence type="ECO:0000313" key="3">
    <source>
        <dbReference type="Proteomes" id="UP001164733"/>
    </source>
</evidence>
<dbReference type="Proteomes" id="UP001164733">
    <property type="component" value="Chromosome"/>
</dbReference>
<protein>
    <recommendedName>
        <fullName evidence="4">DUF3784 domain-containing protein</fullName>
    </recommendedName>
</protein>
<dbReference type="EMBL" id="CP086239">
    <property type="protein sequence ID" value="WAG61547.1"/>
    <property type="molecule type" value="Genomic_DNA"/>
</dbReference>
<gene>
    <name evidence="2" type="ORF">LL038_04665</name>
</gene>
<proteinExistence type="predicted"/>
<dbReference type="AlphaFoldDB" id="A0AA47EJU7"/>
<keyword evidence="1" id="KW-0812">Transmembrane</keyword>
<keyword evidence="1" id="KW-0472">Membrane</keyword>
<reference evidence="2" key="1">
    <citation type="submission" date="2021-11" db="EMBL/GenBank/DDBJ databases">
        <title>Clostridia strains as spoilage organisms.</title>
        <authorList>
            <person name="Wambui J."/>
            <person name="Stevens M.J.A."/>
            <person name="Stephan R."/>
        </authorList>
    </citation>
    <scope>NUCLEOTIDE SEQUENCE</scope>
    <source>
        <strain evidence="2">CF009</strain>
    </source>
</reference>
<feature type="transmembrane region" description="Helical" evidence="1">
    <location>
        <begin position="84"/>
        <end position="105"/>
    </location>
</feature>
<keyword evidence="1" id="KW-1133">Transmembrane helix</keyword>
<organism evidence="2 3">
    <name type="scientific">Clostridium estertheticum</name>
    <dbReference type="NCBI Taxonomy" id="238834"/>
    <lineage>
        <taxon>Bacteria</taxon>
        <taxon>Bacillati</taxon>
        <taxon>Bacillota</taxon>
        <taxon>Clostridia</taxon>
        <taxon>Eubacteriales</taxon>
        <taxon>Clostridiaceae</taxon>
        <taxon>Clostridium</taxon>
    </lineage>
</organism>
<evidence type="ECO:0000313" key="2">
    <source>
        <dbReference type="EMBL" id="WAG61547.1"/>
    </source>
</evidence>
<accession>A0AA47EJU7</accession>
<sequence length="109" mass="12197">MDIWKAFAKVISVVIILDGINLLTNKSKMLVKLSMKKSAFCNSDTRRAIVRNHDKTAKVLGIQYTIGGILLLIFSIIYNNTEFTGNFLIMGILSLFNLFILGFVVPSIK</sequence>
<evidence type="ECO:0008006" key="4">
    <source>
        <dbReference type="Google" id="ProtNLM"/>
    </source>
</evidence>
<feature type="transmembrane region" description="Helical" evidence="1">
    <location>
        <begin position="59"/>
        <end position="78"/>
    </location>
</feature>
<name>A0AA47EJU7_9CLOT</name>
<evidence type="ECO:0000256" key="1">
    <source>
        <dbReference type="SAM" id="Phobius"/>
    </source>
</evidence>
<dbReference type="RefSeq" id="WP_216119826.1">
    <property type="nucleotide sequence ID" value="NZ_CP086239.1"/>
</dbReference>